<proteinExistence type="predicted"/>
<evidence type="ECO:0000256" key="3">
    <source>
        <dbReference type="ARBA" id="ARBA00022692"/>
    </source>
</evidence>
<dbReference type="PANTHER" id="PTHR21174:SF0">
    <property type="entry name" value="HD PHOSPHOHYDROLASE FAMILY PROTEIN-RELATED"/>
    <property type="match status" value="1"/>
</dbReference>
<keyword evidence="7 8" id="KW-0472">Membrane</keyword>
<dbReference type="InterPro" id="IPR009218">
    <property type="entry name" value="HD_phosphohydro"/>
</dbReference>
<dbReference type="Gene3D" id="1.10.3210.10">
    <property type="entry name" value="Hypothetical protein af1432"/>
    <property type="match status" value="1"/>
</dbReference>
<dbReference type="RefSeq" id="WP_225552333.1">
    <property type="nucleotide sequence ID" value="NZ_JADEYP010000010.1"/>
</dbReference>
<keyword evidence="3 8" id="KW-0812">Transmembrane</keyword>
<organism evidence="10 11">
    <name type="scientific">Sphingobacterium bovistauri</name>
    <dbReference type="NCBI Taxonomy" id="2781959"/>
    <lineage>
        <taxon>Bacteria</taxon>
        <taxon>Pseudomonadati</taxon>
        <taxon>Bacteroidota</taxon>
        <taxon>Sphingobacteriia</taxon>
        <taxon>Sphingobacteriales</taxon>
        <taxon>Sphingobacteriaceae</taxon>
        <taxon>Sphingobacterium</taxon>
    </lineage>
</organism>
<feature type="transmembrane region" description="Helical" evidence="8">
    <location>
        <begin position="264"/>
        <end position="287"/>
    </location>
</feature>
<dbReference type="InterPro" id="IPR006674">
    <property type="entry name" value="HD_domain"/>
</dbReference>
<dbReference type="InterPro" id="IPR003607">
    <property type="entry name" value="HD/PDEase_dom"/>
</dbReference>
<reference evidence="10" key="1">
    <citation type="submission" date="2020-10" db="EMBL/GenBank/DDBJ databases">
        <authorList>
            <person name="Lu T."/>
            <person name="Wang Q."/>
            <person name="Han X."/>
        </authorList>
    </citation>
    <scope>NUCLEOTIDE SEQUENCE</scope>
    <source>
        <strain evidence="10">WQ 366</strain>
    </source>
</reference>
<comment type="subcellular location">
    <subcellularLocation>
        <location evidence="1">Cell membrane</location>
    </subcellularLocation>
</comment>
<comment type="caution">
    <text evidence="10">The sequence shown here is derived from an EMBL/GenBank/DDBJ whole genome shotgun (WGS) entry which is preliminary data.</text>
</comment>
<evidence type="ECO:0000256" key="1">
    <source>
        <dbReference type="ARBA" id="ARBA00004236"/>
    </source>
</evidence>
<dbReference type="EMBL" id="JADEYP010000010">
    <property type="protein sequence ID" value="MCA5004943.1"/>
    <property type="molecule type" value="Genomic_DNA"/>
</dbReference>
<dbReference type="Proteomes" id="UP001165302">
    <property type="component" value="Unassembled WGS sequence"/>
</dbReference>
<keyword evidence="4" id="KW-0547">Nucleotide-binding</keyword>
<keyword evidence="5 8" id="KW-1133">Transmembrane helix</keyword>
<protein>
    <submittedName>
        <fullName evidence="10">HD domain-containing protein</fullName>
    </submittedName>
</protein>
<dbReference type="InterPro" id="IPR043760">
    <property type="entry name" value="PycTM_dom"/>
</dbReference>
<evidence type="ECO:0000256" key="2">
    <source>
        <dbReference type="ARBA" id="ARBA00022475"/>
    </source>
</evidence>
<evidence type="ECO:0000313" key="10">
    <source>
        <dbReference type="EMBL" id="MCA5004943.1"/>
    </source>
</evidence>
<keyword evidence="6" id="KW-0051">Antiviral defense</keyword>
<dbReference type="CDD" id="cd00077">
    <property type="entry name" value="HDc"/>
    <property type="match status" value="1"/>
</dbReference>
<evidence type="ECO:0000256" key="6">
    <source>
        <dbReference type="ARBA" id="ARBA00023118"/>
    </source>
</evidence>
<dbReference type="Pfam" id="PF18967">
    <property type="entry name" value="PycTM"/>
    <property type="match status" value="1"/>
</dbReference>
<evidence type="ECO:0000256" key="5">
    <source>
        <dbReference type="ARBA" id="ARBA00022989"/>
    </source>
</evidence>
<feature type="transmembrane region" description="Helical" evidence="8">
    <location>
        <begin position="236"/>
        <end position="258"/>
    </location>
</feature>
<evidence type="ECO:0000256" key="8">
    <source>
        <dbReference type="SAM" id="Phobius"/>
    </source>
</evidence>
<name>A0ABS7Z428_9SPHI</name>
<evidence type="ECO:0000259" key="9">
    <source>
        <dbReference type="SMART" id="SM00471"/>
    </source>
</evidence>
<evidence type="ECO:0000313" key="11">
    <source>
        <dbReference type="Proteomes" id="UP001165302"/>
    </source>
</evidence>
<dbReference type="SUPFAM" id="SSF109604">
    <property type="entry name" value="HD-domain/PDEase-like"/>
    <property type="match status" value="1"/>
</dbReference>
<sequence>MIIYTEILDKVKTHIQSFYSKDSECYCYHGIEHTSQVVNAVQEMSLHYELSEEDNFIVTTAAYFHDLGYINGGSLGHEKRSVTLAENFLEQENVPKPEILKIANCILSTQMPQSPSNLLESILCDADLFHLGADNFREKSKLIHQEIETTHQKKIGKGIWRRMTILLLQEHTFHTDYAKNKLEERKNENLQALIKEDKKAKDKSIETKKPERGIETMFRITSSNNQRLSDMADNKANILLTVNSIILSLVVTVLLRRLDNETHLLVPTILLMVSVVLTMIFAILATIPKIPNGHFELDNVERKKVNLLFFGNFYKSSYSDYEEGMNKTMKNSELLYGMLTKDVYSQGVSLGRKYVLLRYAYAIFMCGLIVSVIAFSIAVVLGK</sequence>
<keyword evidence="11" id="KW-1185">Reference proteome</keyword>
<evidence type="ECO:0000256" key="7">
    <source>
        <dbReference type="ARBA" id="ARBA00023136"/>
    </source>
</evidence>
<dbReference type="Pfam" id="PF01966">
    <property type="entry name" value="HD"/>
    <property type="match status" value="1"/>
</dbReference>
<dbReference type="SMART" id="SM00471">
    <property type="entry name" value="HDc"/>
    <property type="match status" value="1"/>
</dbReference>
<feature type="domain" description="HD/PDEase" evidence="9">
    <location>
        <begin position="26"/>
        <end position="141"/>
    </location>
</feature>
<dbReference type="PANTHER" id="PTHR21174">
    <property type="match status" value="1"/>
</dbReference>
<keyword evidence="2" id="KW-1003">Cell membrane</keyword>
<accession>A0ABS7Z428</accession>
<evidence type="ECO:0000256" key="4">
    <source>
        <dbReference type="ARBA" id="ARBA00022741"/>
    </source>
</evidence>
<feature type="transmembrane region" description="Helical" evidence="8">
    <location>
        <begin position="359"/>
        <end position="381"/>
    </location>
</feature>
<gene>
    <name evidence="10" type="ORF">IPZ78_07215</name>
</gene>